<dbReference type="Proteomes" id="UP000887572">
    <property type="component" value="Unplaced"/>
</dbReference>
<evidence type="ECO:0000256" key="7">
    <source>
        <dbReference type="ARBA" id="ARBA00023054"/>
    </source>
</evidence>
<evidence type="ECO:0000256" key="1">
    <source>
        <dbReference type="ARBA" id="ARBA00004123"/>
    </source>
</evidence>
<protein>
    <submittedName>
        <fullName evidence="15">FHA domain-containing protein</fullName>
    </submittedName>
</protein>
<dbReference type="InterPro" id="IPR050923">
    <property type="entry name" value="Cell_Proc_Reg/RNA_Proc"/>
</dbReference>
<dbReference type="PROSITE" id="PS50006">
    <property type="entry name" value="FHA_DOMAIN"/>
    <property type="match status" value="1"/>
</dbReference>
<keyword evidence="4" id="KW-0507">mRNA processing</keyword>
<keyword evidence="8" id="KW-0943">RNA-mediated gene silencing</keyword>
<keyword evidence="7" id="KW-0175">Coiled coil</keyword>
<name>A0A914IBG6_GLORO</name>
<comment type="function">
    <text evidence="11">Required for pre-mRNA splicing as component of the spliceosome. As a component of the minor spliceosome, involved in the splicing of U12-type introns in pre-mRNAs. Down-regulates NF-kappa-B signaling by competing with RELA for CREBBP/EP300 binding. Involved in the microRNA (miRNA) biogenesis. May be involved in cyclin-D1/CCND1 mRNA stability through the SNARP complex which associates with both the 3'end of the CCND1 gene and its mRNA.</text>
</comment>
<feature type="compositionally biased region" description="Basic and acidic residues" evidence="12">
    <location>
        <begin position="292"/>
        <end position="313"/>
    </location>
</feature>
<dbReference type="SUPFAM" id="SSF49879">
    <property type="entry name" value="SMAD/FHA domain"/>
    <property type="match status" value="1"/>
</dbReference>
<keyword evidence="9" id="KW-0508">mRNA splicing</keyword>
<organism evidence="14 15">
    <name type="scientific">Globodera rostochiensis</name>
    <name type="common">Golden nematode worm</name>
    <name type="synonym">Heterodera rostochiensis</name>
    <dbReference type="NCBI Taxonomy" id="31243"/>
    <lineage>
        <taxon>Eukaryota</taxon>
        <taxon>Metazoa</taxon>
        <taxon>Ecdysozoa</taxon>
        <taxon>Nematoda</taxon>
        <taxon>Chromadorea</taxon>
        <taxon>Rhabditida</taxon>
        <taxon>Tylenchina</taxon>
        <taxon>Tylenchomorpha</taxon>
        <taxon>Tylenchoidea</taxon>
        <taxon>Heteroderidae</taxon>
        <taxon>Heteroderinae</taxon>
        <taxon>Globodera</taxon>
    </lineage>
</organism>
<proteinExistence type="predicted"/>
<dbReference type="PANTHER" id="PTHR23308">
    <property type="entry name" value="NUCLEAR INHIBITOR OF PROTEIN PHOSPHATASE-1"/>
    <property type="match status" value="1"/>
</dbReference>
<sequence length="313" mass="36678">MNIQIYKFTRFCSAQLIQILWVWTYKKCLRIEKPSFVPSGKLAKDPPRSSDSSHRRRRDDDEERRSGGREWREQHHRKFVRREPPPGGWDKPKWEVKTEEGEAERPDDDRKTNKEQEEEMEKPSFVPSGKLAKDTNTYKGVLIKYNEPPEAKIPKLRWRMYPFKDDEHLPVFYVHRQSAYLIGRDRKIADFPVDHPSCSKQHAALQYRSLPYERADGSNGRRTRPYLIDLGSGNGTFLNGDRIESQRYYELKEKDVLRFGFSSREYVMLHEQSVGAADADSEDTSADEDEKGDMIDRTGGEERMAAAEEDHIF</sequence>
<dbReference type="Gene3D" id="2.60.200.20">
    <property type="match status" value="1"/>
</dbReference>
<keyword evidence="5" id="KW-0747">Spliceosome</keyword>
<evidence type="ECO:0000313" key="15">
    <source>
        <dbReference type="WBParaSite" id="Gr19_v10_g8400.t1"/>
    </source>
</evidence>
<dbReference type="GO" id="GO:0008380">
    <property type="term" value="P:RNA splicing"/>
    <property type="evidence" value="ECO:0007669"/>
    <property type="project" value="UniProtKB-KW"/>
</dbReference>
<feature type="domain" description="FHA" evidence="13">
    <location>
        <begin position="180"/>
        <end position="243"/>
    </location>
</feature>
<keyword evidence="14" id="KW-1185">Reference proteome</keyword>
<comment type="subcellular location">
    <subcellularLocation>
        <location evidence="1">Nucleus</location>
    </subcellularLocation>
</comment>
<evidence type="ECO:0000256" key="6">
    <source>
        <dbReference type="ARBA" id="ARBA00022843"/>
    </source>
</evidence>
<dbReference type="InterPro" id="IPR008984">
    <property type="entry name" value="SMAD_FHA_dom_sf"/>
</dbReference>
<evidence type="ECO:0000256" key="5">
    <source>
        <dbReference type="ARBA" id="ARBA00022728"/>
    </source>
</evidence>
<evidence type="ECO:0000256" key="3">
    <source>
        <dbReference type="ARBA" id="ARBA00022553"/>
    </source>
</evidence>
<dbReference type="Pfam" id="PF00498">
    <property type="entry name" value="FHA"/>
    <property type="match status" value="1"/>
</dbReference>
<dbReference type="GO" id="GO:0031047">
    <property type="term" value="P:regulatory ncRNA-mediated gene silencing"/>
    <property type="evidence" value="ECO:0007669"/>
    <property type="project" value="UniProtKB-KW"/>
</dbReference>
<dbReference type="AlphaFoldDB" id="A0A914IBG6"/>
<evidence type="ECO:0000259" key="13">
    <source>
        <dbReference type="PROSITE" id="PS50006"/>
    </source>
</evidence>
<keyword evidence="6" id="KW-0832">Ubl conjugation</keyword>
<dbReference type="SMART" id="SM00240">
    <property type="entry name" value="FHA"/>
    <property type="match status" value="1"/>
</dbReference>
<feature type="region of interest" description="Disordered" evidence="12">
    <location>
        <begin position="273"/>
        <end position="313"/>
    </location>
</feature>
<feature type="compositionally biased region" description="Basic and acidic residues" evidence="12">
    <location>
        <begin position="63"/>
        <end position="73"/>
    </location>
</feature>
<accession>A0A914IBG6</accession>
<evidence type="ECO:0000256" key="4">
    <source>
        <dbReference type="ARBA" id="ARBA00022664"/>
    </source>
</evidence>
<keyword evidence="10" id="KW-0539">Nucleus</keyword>
<feature type="compositionally biased region" description="Basic and acidic residues" evidence="12">
    <location>
        <begin position="42"/>
        <end position="53"/>
    </location>
</feature>
<evidence type="ECO:0000256" key="12">
    <source>
        <dbReference type="SAM" id="MobiDB-lite"/>
    </source>
</evidence>
<evidence type="ECO:0000256" key="8">
    <source>
        <dbReference type="ARBA" id="ARBA00023158"/>
    </source>
</evidence>
<keyword evidence="3" id="KW-0597">Phosphoprotein</keyword>
<dbReference type="FunFam" id="2.60.200.20:FF:000008">
    <property type="entry name" value="smad nuclear-interacting protein 1"/>
    <property type="match status" value="1"/>
</dbReference>
<evidence type="ECO:0000256" key="9">
    <source>
        <dbReference type="ARBA" id="ARBA00023187"/>
    </source>
</evidence>
<reference evidence="15" key="1">
    <citation type="submission" date="2022-11" db="UniProtKB">
        <authorList>
            <consortium name="WormBaseParasite"/>
        </authorList>
    </citation>
    <scope>IDENTIFICATION</scope>
</reference>
<feature type="region of interest" description="Disordered" evidence="12">
    <location>
        <begin position="37"/>
        <end position="132"/>
    </location>
</feature>
<feature type="compositionally biased region" description="Basic and acidic residues" evidence="12">
    <location>
        <begin position="90"/>
        <end position="115"/>
    </location>
</feature>
<dbReference type="CDD" id="cd22718">
    <property type="entry name" value="FHA_SNIP1"/>
    <property type="match status" value="1"/>
</dbReference>
<dbReference type="InterPro" id="IPR000253">
    <property type="entry name" value="FHA_dom"/>
</dbReference>
<evidence type="ECO:0000256" key="10">
    <source>
        <dbReference type="ARBA" id="ARBA00023242"/>
    </source>
</evidence>
<dbReference type="GO" id="GO:0006397">
    <property type="term" value="P:mRNA processing"/>
    <property type="evidence" value="ECO:0007669"/>
    <property type="project" value="UniProtKB-KW"/>
</dbReference>
<keyword evidence="2" id="KW-1017">Isopeptide bond</keyword>
<evidence type="ECO:0000256" key="2">
    <source>
        <dbReference type="ARBA" id="ARBA00022499"/>
    </source>
</evidence>
<dbReference type="WBParaSite" id="Gr19_v10_g8400.t1">
    <property type="protein sequence ID" value="Gr19_v10_g8400.t1"/>
    <property type="gene ID" value="Gr19_v10_g8400"/>
</dbReference>
<evidence type="ECO:0000256" key="11">
    <source>
        <dbReference type="ARBA" id="ARBA00055964"/>
    </source>
</evidence>
<dbReference type="GO" id="GO:0005681">
    <property type="term" value="C:spliceosomal complex"/>
    <property type="evidence" value="ECO:0007669"/>
    <property type="project" value="UniProtKB-KW"/>
</dbReference>
<feature type="compositionally biased region" description="Acidic residues" evidence="12">
    <location>
        <begin position="279"/>
        <end position="291"/>
    </location>
</feature>
<evidence type="ECO:0000313" key="14">
    <source>
        <dbReference type="Proteomes" id="UP000887572"/>
    </source>
</evidence>